<dbReference type="InterPro" id="IPR016162">
    <property type="entry name" value="Ald_DH_N"/>
</dbReference>
<evidence type="ECO:0000313" key="10">
    <source>
        <dbReference type="Proteomes" id="UP000010847"/>
    </source>
</evidence>
<protein>
    <recommendedName>
        <fullName evidence="7">Gamma-glutamyl phosphate reductase</fullName>
        <shortName evidence="7">GPR</shortName>
        <ecNumber evidence="7">1.2.1.41</ecNumber>
    </recommendedName>
    <alternativeName>
        <fullName evidence="7">Glutamate-5-semialdehyde dehydrogenase</fullName>
    </alternativeName>
    <alternativeName>
        <fullName evidence="7">Glutamyl-gamma-semialdehyde dehydrogenase</fullName>
        <shortName evidence="7">GSA dehydrogenase</shortName>
    </alternativeName>
</protein>
<dbReference type="NCBIfam" id="NF001221">
    <property type="entry name" value="PRK00197.1"/>
    <property type="match status" value="1"/>
</dbReference>
<proteinExistence type="inferred from homology"/>
<comment type="subcellular location">
    <subcellularLocation>
        <location evidence="7">Cytoplasm</location>
    </subcellularLocation>
</comment>
<comment type="function">
    <text evidence="7">Catalyzes the NADPH-dependent reduction of L-glutamate 5-phosphate into L-glutamate 5-semialdehyde and phosphate. The product spontaneously undergoes cyclization to form 1-pyrroline-5-carboxylate.</text>
</comment>
<dbReference type="EMBL" id="CP007032">
    <property type="protein sequence ID" value="AHF06620.1"/>
    <property type="molecule type" value="Genomic_DNA"/>
</dbReference>
<dbReference type="STRING" id="871968.DESME_05770"/>
<feature type="domain" description="Aldehyde dehydrogenase" evidence="8">
    <location>
        <begin position="17"/>
        <end position="289"/>
    </location>
</feature>
<dbReference type="InterPro" id="IPR015590">
    <property type="entry name" value="Aldehyde_DH_dom"/>
</dbReference>
<dbReference type="InterPro" id="IPR000965">
    <property type="entry name" value="GPR_dom"/>
</dbReference>
<dbReference type="CDD" id="cd07079">
    <property type="entry name" value="ALDH_F18-19_ProA-GPR"/>
    <property type="match status" value="1"/>
</dbReference>
<dbReference type="GO" id="GO:0005737">
    <property type="term" value="C:cytoplasm"/>
    <property type="evidence" value="ECO:0007669"/>
    <property type="project" value="UniProtKB-SubCell"/>
</dbReference>
<keyword evidence="5 7" id="KW-0560">Oxidoreductase</keyword>
<name>W0E6V2_9FIRM</name>
<dbReference type="GO" id="GO:0050661">
    <property type="term" value="F:NADP binding"/>
    <property type="evidence" value="ECO:0007669"/>
    <property type="project" value="InterPro"/>
</dbReference>
<dbReference type="PANTHER" id="PTHR11063:SF8">
    <property type="entry name" value="DELTA-1-PYRROLINE-5-CARBOXYLATE SYNTHASE"/>
    <property type="match status" value="1"/>
</dbReference>
<dbReference type="GO" id="GO:0004350">
    <property type="term" value="F:glutamate-5-semialdehyde dehydrogenase activity"/>
    <property type="evidence" value="ECO:0007669"/>
    <property type="project" value="UniProtKB-UniRule"/>
</dbReference>
<keyword evidence="2 7" id="KW-0028">Amino-acid biosynthesis</keyword>
<accession>W0E6V2</accession>
<gene>
    <name evidence="7 9" type="primary">proA</name>
    <name evidence="9" type="ORF">DESME_05770</name>
</gene>
<evidence type="ECO:0000256" key="5">
    <source>
        <dbReference type="ARBA" id="ARBA00023002"/>
    </source>
</evidence>
<dbReference type="HAMAP" id="MF_00412">
    <property type="entry name" value="ProA"/>
    <property type="match status" value="1"/>
</dbReference>
<reference evidence="9 10" key="1">
    <citation type="submission" date="2013-12" db="EMBL/GenBank/DDBJ databases">
        <authorList>
            <consortium name="DOE Joint Genome Institute"/>
            <person name="Smidt H."/>
            <person name="Huntemann M."/>
            <person name="Han J."/>
            <person name="Chen A."/>
            <person name="Kyrpides N."/>
            <person name="Mavromatis K."/>
            <person name="Markowitz V."/>
            <person name="Palaniappan K."/>
            <person name="Ivanova N."/>
            <person name="Schaumberg A."/>
            <person name="Pati A."/>
            <person name="Liolios K."/>
            <person name="Nordberg H.P."/>
            <person name="Cantor M.N."/>
            <person name="Hua S.X."/>
            <person name="Woyke T."/>
        </authorList>
    </citation>
    <scope>NUCLEOTIDE SEQUENCE [LARGE SCALE GENOMIC DNA]</scope>
    <source>
        <strain evidence="10">DSM 15288</strain>
    </source>
</reference>
<keyword evidence="4 7" id="KW-0521">NADP</keyword>
<dbReference type="InterPro" id="IPR016161">
    <property type="entry name" value="Ald_DH/histidinol_DH"/>
</dbReference>
<dbReference type="PANTHER" id="PTHR11063">
    <property type="entry name" value="GLUTAMATE SEMIALDEHYDE DEHYDROGENASE"/>
    <property type="match status" value="1"/>
</dbReference>
<organism evidence="9 10">
    <name type="scientific">Desulfitobacterium metallireducens DSM 15288</name>
    <dbReference type="NCBI Taxonomy" id="871968"/>
    <lineage>
        <taxon>Bacteria</taxon>
        <taxon>Bacillati</taxon>
        <taxon>Bacillota</taxon>
        <taxon>Clostridia</taxon>
        <taxon>Eubacteriales</taxon>
        <taxon>Desulfitobacteriaceae</taxon>
        <taxon>Desulfitobacterium</taxon>
    </lineage>
</organism>
<dbReference type="Pfam" id="PF00171">
    <property type="entry name" value="Aldedh"/>
    <property type="match status" value="1"/>
</dbReference>
<evidence type="ECO:0000256" key="7">
    <source>
        <dbReference type="HAMAP-Rule" id="MF_00412"/>
    </source>
</evidence>
<dbReference type="InterPro" id="IPR020593">
    <property type="entry name" value="G-glutamylP_reductase_CS"/>
</dbReference>
<keyword evidence="7" id="KW-0963">Cytoplasm</keyword>
<comment type="catalytic activity">
    <reaction evidence="6 7">
        <text>L-glutamate 5-semialdehyde + phosphate + NADP(+) = L-glutamyl 5-phosphate + NADPH + H(+)</text>
        <dbReference type="Rhea" id="RHEA:19541"/>
        <dbReference type="ChEBI" id="CHEBI:15378"/>
        <dbReference type="ChEBI" id="CHEBI:43474"/>
        <dbReference type="ChEBI" id="CHEBI:57783"/>
        <dbReference type="ChEBI" id="CHEBI:58066"/>
        <dbReference type="ChEBI" id="CHEBI:58274"/>
        <dbReference type="ChEBI" id="CHEBI:58349"/>
        <dbReference type="EC" id="1.2.1.41"/>
    </reaction>
</comment>
<dbReference type="PROSITE" id="PS01223">
    <property type="entry name" value="PROA"/>
    <property type="match status" value="1"/>
</dbReference>
<sequence length="420" mass="46016">MFMSEFDSVLLNIGLNAKNAARKLGYIGTAAKNEALTEMANALILHEEEILQANSRDIVAAEKKGIKKSLVNRLRLSSEGIHQISEALLDVVHLADPVGEGEFWTRPNGLRMQKMRVPLGVVAMIYEARPNVTVDAAALCLKSGNAVILRGGSEAIESNKVLARVIAKAAESKGMPVGTIQLVEETSHEWVHQIIKMNQYIDVVIPRGGEGLIKTVVQNATVPVIETGTGICHAYVEKEADIKKAIPIVINSKTQKPGVCNALETLLVDQCIAESFLPLMGEELEKHNVEIRGCAETCRILPYAVPATEEDWATEYLDLIISVRVVKNVDEAMDHIYQYSTKHSETIITENYSIAQRFQREVDAAAVYVNASTRFTDGGRFGFGAEIGISTQKLHARGPMGLKELTTVKYLIYGDGHIVP</sequence>
<dbReference type="eggNOG" id="COG0014">
    <property type="taxonomic scope" value="Bacteria"/>
</dbReference>
<evidence type="ECO:0000256" key="2">
    <source>
        <dbReference type="ARBA" id="ARBA00022605"/>
    </source>
</evidence>
<keyword evidence="3 7" id="KW-0641">Proline biosynthesis</keyword>
<dbReference type="InterPro" id="IPR012134">
    <property type="entry name" value="Glu-5-SA_DH"/>
</dbReference>
<dbReference type="Proteomes" id="UP000010847">
    <property type="component" value="Chromosome"/>
</dbReference>
<evidence type="ECO:0000256" key="1">
    <source>
        <dbReference type="ARBA" id="ARBA00004985"/>
    </source>
</evidence>
<evidence type="ECO:0000256" key="3">
    <source>
        <dbReference type="ARBA" id="ARBA00022650"/>
    </source>
</evidence>
<dbReference type="Gene3D" id="3.40.605.10">
    <property type="entry name" value="Aldehyde Dehydrogenase, Chain A, domain 1"/>
    <property type="match status" value="1"/>
</dbReference>
<dbReference type="AlphaFoldDB" id="W0E6V2"/>
<dbReference type="EC" id="1.2.1.41" evidence="7"/>
<dbReference type="PIRSF" id="PIRSF000151">
    <property type="entry name" value="GPR"/>
    <property type="match status" value="1"/>
</dbReference>
<comment type="similarity">
    <text evidence="7">Belongs to the gamma-glutamyl phosphate reductase family.</text>
</comment>
<dbReference type="GO" id="GO:0055129">
    <property type="term" value="P:L-proline biosynthetic process"/>
    <property type="evidence" value="ECO:0007669"/>
    <property type="project" value="UniProtKB-UniRule"/>
</dbReference>
<dbReference type="KEGG" id="dmt:DESME_05770"/>
<keyword evidence="10" id="KW-1185">Reference proteome</keyword>
<dbReference type="UniPathway" id="UPA00098">
    <property type="reaction ID" value="UER00360"/>
</dbReference>
<dbReference type="NCBIfam" id="TIGR00407">
    <property type="entry name" value="proA"/>
    <property type="match status" value="1"/>
</dbReference>
<dbReference type="InterPro" id="IPR016163">
    <property type="entry name" value="Ald_DH_C"/>
</dbReference>
<dbReference type="SUPFAM" id="SSF53720">
    <property type="entry name" value="ALDH-like"/>
    <property type="match status" value="1"/>
</dbReference>
<evidence type="ECO:0000259" key="8">
    <source>
        <dbReference type="Pfam" id="PF00171"/>
    </source>
</evidence>
<comment type="pathway">
    <text evidence="1 7">Amino-acid biosynthesis; L-proline biosynthesis; L-glutamate 5-semialdehyde from L-glutamate: step 2/2.</text>
</comment>
<dbReference type="FunFam" id="3.40.309.10:FF:000006">
    <property type="entry name" value="Gamma-glutamyl phosphate reductase"/>
    <property type="match status" value="1"/>
</dbReference>
<evidence type="ECO:0000256" key="4">
    <source>
        <dbReference type="ARBA" id="ARBA00022857"/>
    </source>
</evidence>
<evidence type="ECO:0000256" key="6">
    <source>
        <dbReference type="ARBA" id="ARBA00049024"/>
    </source>
</evidence>
<dbReference type="HOGENOM" id="CLU_030231_0_0_9"/>
<evidence type="ECO:0000313" key="9">
    <source>
        <dbReference type="EMBL" id="AHF06620.1"/>
    </source>
</evidence>
<dbReference type="Gene3D" id="3.40.309.10">
    <property type="entry name" value="Aldehyde Dehydrogenase, Chain A, domain 2"/>
    <property type="match status" value="1"/>
</dbReference>